<dbReference type="Pfam" id="PF02195">
    <property type="entry name" value="ParB_N"/>
    <property type="match status" value="1"/>
</dbReference>
<dbReference type="InterPro" id="IPR004437">
    <property type="entry name" value="ParB/RepB/Spo0J"/>
</dbReference>
<comment type="caution">
    <text evidence="3">The sequence shown here is derived from an EMBL/GenBank/DDBJ whole genome shotgun (WGS) entry which is preliminary data.</text>
</comment>
<dbReference type="InterPro" id="IPR003115">
    <property type="entry name" value="ParB_N"/>
</dbReference>
<dbReference type="CDD" id="cd16409">
    <property type="entry name" value="ParB_N_like"/>
    <property type="match status" value="1"/>
</dbReference>
<evidence type="ECO:0000259" key="2">
    <source>
        <dbReference type="SMART" id="SM00470"/>
    </source>
</evidence>
<dbReference type="SMART" id="SM00470">
    <property type="entry name" value="ParB"/>
    <property type="match status" value="1"/>
</dbReference>
<dbReference type="PANTHER" id="PTHR33375">
    <property type="entry name" value="CHROMOSOME-PARTITIONING PROTEIN PARB-RELATED"/>
    <property type="match status" value="1"/>
</dbReference>
<dbReference type="NCBIfam" id="TIGR00180">
    <property type="entry name" value="parB_part"/>
    <property type="match status" value="1"/>
</dbReference>
<accession>A0ABQ5ZIR7</accession>
<dbReference type="PANTHER" id="PTHR33375:SF1">
    <property type="entry name" value="CHROMOSOME-PARTITIONING PROTEIN PARB-RELATED"/>
    <property type="match status" value="1"/>
</dbReference>
<reference evidence="4" key="1">
    <citation type="journal article" date="2019" name="Int. J. Syst. Evol. Microbiol.">
        <title>The Global Catalogue of Microorganisms (GCM) 10K type strain sequencing project: providing services to taxonomists for standard genome sequencing and annotation.</title>
        <authorList>
            <consortium name="The Broad Institute Genomics Platform"/>
            <consortium name="The Broad Institute Genome Sequencing Center for Infectious Disease"/>
            <person name="Wu L."/>
            <person name="Ma J."/>
        </authorList>
    </citation>
    <scope>NUCLEOTIDE SEQUENCE [LARGE SCALE GENOMIC DNA]</scope>
    <source>
        <strain evidence="4">NBRC 102122</strain>
    </source>
</reference>
<dbReference type="SUPFAM" id="SSF110849">
    <property type="entry name" value="ParB/Sulfiredoxin"/>
    <property type="match status" value="1"/>
</dbReference>
<organism evidence="3 4">
    <name type="scientific">Shinella yambaruensis</name>
    <dbReference type="NCBI Taxonomy" id="415996"/>
    <lineage>
        <taxon>Bacteria</taxon>
        <taxon>Pseudomonadati</taxon>
        <taxon>Pseudomonadota</taxon>
        <taxon>Alphaproteobacteria</taxon>
        <taxon>Hyphomicrobiales</taxon>
        <taxon>Rhizobiaceae</taxon>
        <taxon>Shinella</taxon>
    </lineage>
</organism>
<protein>
    <recommendedName>
        <fullName evidence="2">ParB-like N-terminal domain-containing protein</fullName>
    </recommendedName>
</protein>
<evidence type="ECO:0000256" key="1">
    <source>
        <dbReference type="ARBA" id="ARBA00006295"/>
    </source>
</evidence>
<evidence type="ECO:0000313" key="3">
    <source>
        <dbReference type="EMBL" id="GLR51236.1"/>
    </source>
</evidence>
<sequence>MAEFKRIPISDVFVPERLRAVEDEEALAIAQSMVEHGQINPITVRFTPAGKGGKYTLIAGAHRLRACQINDDSEIDAMIVEGDQAEAHLIEITENLFRNELSVIDRAIFVAKYREVWEEKHGKVEAGRPGKSANLALLLEEEAEAGGFSQHVADRMGLSRRAYFRLSTIAQNLHPKMRERLRGTAYADNQSELLKVAKLGPAEQGKLISAFEKTNDLKAAWSLLGAGKTKAAPSTASTPTTDMERQRAIQADMHAIWDKADVHTHRFFLIDLGLPKELVEQVLAALAARAAE</sequence>
<dbReference type="InterPro" id="IPR050336">
    <property type="entry name" value="Chromosome_partition/occlusion"/>
</dbReference>
<feature type="domain" description="ParB-like N-terminal" evidence="2">
    <location>
        <begin position="5"/>
        <end position="96"/>
    </location>
</feature>
<gene>
    <name evidence="3" type="ORF">GCM10007923_24440</name>
</gene>
<keyword evidence="4" id="KW-1185">Reference proteome</keyword>
<dbReference type="EMBL" id="BSOP01000018">
    <property type="protein sequence ID" value="GLR51236.1"/>
    <property type="molecule type" value="Genomic_DNA"/>
</dbReference>
<comment type="similarity">
    <text evidence="1">Belongs to the ParB family.</text>
</comment>
<evidence type="ECO:0000313" key="4">
    <source>
        <dbReference type="Proteomes" id="UP001156702"/>
    </source>
</evidence>
<proteinExistence type="inferred from homology"/>
<dbReference type="InterPro" id="IPR036086">
    <property type="entry name" value="ParB/Sulfiredoxin_sf"/>
</dbReference>
<dbReference type="Proteomes" id="UP001156702">
    <property type="component" value="Unassembled WGS sequence"/>
</dbReference>
<dbReference type="Gene3D" id="3.90.1530.30">
    <property type="match status" value="1"/>
</dbReference>
<name>A0ABQ5ZIR7_9HYPH</name>
<dbReference type="RefSeq" id="WP_244768418.1">
    <property type="nucleotide sequence ID" value="NZ_BSOP01000018.1"/>
</dbReference>
<dbReference type="Gene3D" id="1.10.10.2830">
    <property type="match status" value="1"/>
</dbReference>